<dbReference type="PANTHER" id="PTHR36973">
    <property type="entry name" value="SLL1456 PROTEIN-RELATED"/>
    <property type="match status" value="1"/>
</dbReference>
<dbReference type="InterPro" id="IPR053188">
    <property type="entry name" value="FkbM_Methyltransferase"/>
</dbReference>
<organism evidence="2 3">
    <name type="scientific">Chryseobacterium aquaeductus</name>
    <dbReference type="NCBI Taxonomy" id="2675056"/>
    <lineage>
        <taxon>Bacteria</taxon>
        <taxon>Pseudomonadati</taxon>
        <taxon>Bacteroidota</taxon>
        <taxon>Flavobacteriia</taxon>
        <taxon>Flavobacteriales</taxon>
        <taxon>Weeksellaceae</taxon>
        <taxon>Chryseobacterium group</taxon>
        <taxon>Chryseobacterium</taxon>
    </lineage>
</organism>
<comment type="caution">
    <text evidence="2">The sequence shown here is derived from an EMBL/GenBank/DDBJ whole genome shotgun (WGS) entry which is preliminary data.</text>
</comment>
<proteinExistence type="predicted"/>
<dbReference type="Gene3D" id="3.40.50.150">
    <property type="entry name" value="Vaccinia Virus protein VP39"/>
    <property type="match status" value="1"/>
</dbReference>
<dbReference type="NCBIfam" id="TIGR01444">
    <property type="entry name" value="fkbM_fam"/>
    <property type="match status" value="1"/>
</dbReference>
<dbReference type="Pfam" id="PF05050">
    <property type="entry name" value="Methyltransf_21"/>
    <property type="match status" value="1"/>
</dbReference>
<evidence type="ECO:0000259" key="1">
    <source>
        <dbReference type="Pfam" id="PF05050"/>
    </source>
</evidence>
<keyword evidence="3" id="KW-1185">Reference proteome</keyword>
<dbReference type="Proteomes" id="UP000662618">
    <property type="component" value="Unassembled WGS sequence"/>
</dbReference>
<accession>A0A9N8MLD8</accession>
<dbReference type="EC" id="2.1.1.-" evidence="2"/>
<name>A0A9N8MLD8_9FLAO</name>
<evidence type="ECO:0000313" key="2">
    <source>
        <dbReference type="EMBL" id="CAD7799261.1"/>
    </source>
</evidence>
<keyword evidence="2" id="KW-0489">Methyltransferase</keyword>
<feature type="domain" description="Methyltransferase FkbM" evidence="1">
    <location>
        <begin position="80"/>
        <end position="239"/>
    </location>
</feature>
<protein>
    <submittedName>
        <fullName evidence="2">2-O-methyltransferase NoeI</fullName>
        <ecNumber evidence="2">2.1.1.-</ecNumber>
    </submittedName>
</protein>
<dbReference type="EMBL" id="CAJIMS010000001">
    <property type="protein sequence ID" value="CAD7799261.1"/>
    <property type="molecule type" value="Genomic_DNA"/>
</dbReference>
<dbReference type="PANTHER" id="PTHR36973:SF4">
    <property type="entry name" value="NODULATION PROTEIN"/>
    <property type="match status" value="1"/>
</dbReference>
<dbReference type="InterPro" id="IPR006342">
    <property type="entry name" value="FkbM_mtfrase"/>
</dbReference>
<dbReference type="SUPFAM" id="SSF53335">
    <property type="entry name" value="S-adenosyl-L-methionine-dependent methyltransferases"/>
    <property type="match status" value="1"/>
</dbReference>
<gene>
    <name evidence="2" type="primary">noeI</name>
    <name evidence="2" type="ORF">CHRY9390_00458</name>
</gene>
<dbReference type="InterPro" id="IPR029063">
    <property type="entry name" value="SAM-dependent_MTases_sf"/>
</dbReference>
<keyword evidence="2" id="KW-0808">Transferase</keyword>
<reference evidence="2" key="1">
    <citation type="submission" date="2020-12" db="EMBL/GenBank/DDBJ databases">
        <authorList>
            <person name="Rodrigo-Torres L."/>
            <person name="Arahal R. D."/>
            <person name="Lucena T."/>
        </authorList>
    </citation>
    <scope>NUCLEOTIDE SEQUENCE</scope>
    <source>
        <strain evidence="2">CECT 9390</strain>
    </source>
</reference>
<evidence type="ECO:0000313" key="3">
    <source>
        <dbReference type="Proteomes" id="UP000662618"/>
    </source>
</evidence>
<dbReference type="GO" id="GO:0032259">
    <property type="term" value="P:methylation"/>
    <property type="evidence" value="ECO:0007669"/>
    <property type="project" value="UniProtKB-KW"/>
</dbReference>
<dbReference type="AlphaFoldDB" id="A0A9N8MLD8"/>
<dbReference type="GO" id="GO:0008171">
    <property type="term" value="F:O-methyltransferase activity"/>
    <property type="evidence" value="ECO:0007669"/>
    <property type="project" value="TreeGrafter"/>
</dbReference>
<sequence length="285" mass="33703">MFLKNIIPFLLTFVGRKKKKEMSLYQQLAEKLQYISPSFYKQRYFKSLHHLTKENFSKRNVEPELVWIKEYLQNDAVIFDIGANVGTFLYQFENKLKHQNIYGFEPNKKLNIRLKRLFPSMNISSVALSDENTTAEFKVPIIKGKMVASRGKLNTLYKEKDEENSYIETVEVLKLDDWAKLQNIGKIDFIKIDVEGNEMKTLCGGKNTIIQFRPLLMVEMEQRHHDQPIWNEISEVESWGFEAKYLNRNNFELEKLTEEILIKNTTDEKNKTDYINNIIFIPKNI</sequence>